<dbReference type="EMBL" id="CAUYUJ010016239">
    <property type="protein sequence ID" value="CAK0863241.1"/>
    <property type="molecule type" value="Genomic_DNA"/>
</dbReference>
<accession>A0ABN9UT74</accession>
<evidence type="ECO:0000313" key="1">
    <source>
        <dbReference type="EMBL" id="CAK0863241.1"/>
    </source>
</evidence>
<gene>
    <name evidence="1" type="ORF">PCOR1329_LOCUS51437</name>
</gene>
<protein>
    <recommendedName>
        <fullName evidence="3">Reverse transcriptase domain-containing protein</fullName>
    </recommendedName>
</protein>
<name>A0ABN9UT74_9DINO</name>
<evidence type="ECO:0008006" key="3">
    <source>
        <dbReference type="Google" id="ProtNLM"/>
    </source>
</evidence>
<evidence type="ECO:0000313" key="2">
    <source>
        <dbReference type="Proteomes" id="UP001189429"/>
    </source>
</evidence>
<organism evidence="1 2">
    <name type="scientific">Prorocentrum cordatum</name>
    <dbReference type="NCBI Taxonomy" id="2364126"/>
    <lineage>
        <taxon>Eukaryota</taxon>
        <taxon>Sar</taxon>
        <taxon>Alveolata</taxon>
        <taxon>Dinophyceae</taxon>
        <taxon>Prorocentrales</taxon>
        <taxon>Prorocentraceae</taxon>
        <taxon>Prorocentrum</taxon>
    </lineage>
</organism>
<dbReference type="Proteomes" id="UP001189429">
    <property type="component" value="Unassembled WGS sequence"/>
</dbReference>
<proteinExistence type="predicted"/>
<sequence>MEGIGAFGLLRRHEMLEGLANLDRGSALPPVCRLFTGERSQHRWHDDAGQGRAIDQAEGGREQGDPLMPALFALGLHPALQQVRGMPRLENRTVASLDGAIVATTPDGEHFEGILAEHRRLLERLPHLGDLQSSWLQLSLRANPRANFFLKVLDPEERGQDCAGGLAGSMGNLLTDAPRALPPANGPDLQGAERAGLSPAAACPRARVFKTRSTHLEKAAARICRGAGGRVAKNQLLRDLNGDSSGLGDLRQLEVIANGTPLRGGAQLAIDATLASPVRADGTAQPRAADEDGVQLAVARGRKEATHPELLGSRRCPRVVLGLEVRGWWSDEALRPAACQDQGPQLAAAPPSVFAGAAPALLDWHFLIMVFDRVLKFLRDDCVQPLRPAEVLAPVAPNCSGGRRPPPAARTVE</sequence>
<keyword evidence="2" id="KW-1185">Reference proteome</keyword>
<reference evidence="1" key="1">
    <citation type="submission" date="2023-10" db="EMBL/GenBank/DDBJ databases">
        <authorList>
            <person name="Chen Y."/>
            <person name="Shah S."/>
            <person name="Dougan E. K."/>
            <person name="Thang M."/>
            <person name="Chan C."/>
        </authorList>
    </citation>
    <scope>NUCLEOTIDE SEQUENCE [LARGE SCALE GENOMIC DNA]</scope>
</reference>
<comment type="caution">
    <text evidence="1">The sequence shown here is derived from an EMBL/GenBank/DDBJ whole genome shotgun (WGS) entry which is preliminary data.</text>
</comment>